<keyword evidence="1" id="KW-1133">Transmembrane helix</keyword>
<proteinExistence type="predicted"/>
<accession>X6LWQ4</accession>
<dbReference type="EMBL" id="ASPP01027773">
    <property type="protein sequence ID" value="ETO05791.1"/>
    <property type="molecule type" value="Genomic_DNA"/>
</dbReference>
<keyword evidence="1" id="KW-0472">Membrane</keyword>
<keyword evidence="3" id="KW-1185">Reference proteome</keyword>
<evidence type="ECO:0000256" key="1">
    <source>
        <dbReference type="SAM" id="Phobius"/>
    </source>
</evidence>
<evidence type="ECO:0000313" key="2">
    <source>
        <dbReference type="EMBL" id="ETO05791.1"/>
    </source>
</evidence>
<keyword evidence="1" id="KW-0812">Transmembrane</keyword>
<sequence>MYSLQLWILLVAKFSVNVVLEQLIINNLSKTSCPNHLHTPYNCGALIITTTLVSTSMLANTLCFYFLKKIKFIIYTINHPNYHILLYVNLFMYLCDNALDINTYDNDDIPKVYGKVFIACILTYILFLDFAAAHCRKFVPKTLLLRCCDHVDIANTSTFLMSTFD</sequence>
<organism evidence="2 3">
    <name type="scientific">Reticulomyxa filosa</name>
    <dbReference type="NCBI Taxonomy" id="46433"/>
    <lineage>
        <taxon>Eukaryota</taxon>
        <taxon>Sar</taxon>
        <taxon>Rhizaria</taxon>
        <taxon>Retaria</taxon>
        <taxon>Foraminifera</taxon>
        <taxon>Monothalamids</taxon>
        <taxon>Reticulomyxidae</taxon>
        <taxon>Reticulomyxa</taxon>
    </lineage>
</organism>
<feature type="transmembrane region" description="Helical" evidence="1">
    <location>
        <begin position="112"/>
        <end position="132"/>
    </location>
</feature>
<feature type="transmembrane region" description="Helical" evidence="1">
    <location>
        <begin position="44"/>
        <end position="67"/>
    </location>
</feature>
<evidence type="ECO:0000313" key="3">
    <source>
        <dbReference type="Proteomes" id="UP000023152"/>
    </source>
</evidence>
<feature type="transmembrane region" description="Helical" evidence="1">
    <location>
        <begin position="72"/>
        <end position="92"/>
    </location>
</feature>
<comment type="caution">
    <text evidence="2">The sequence shown here is derived from an EMBL/GenBank/DDBJ whole genome shotgun (WGS) entry which is preliminary data.</text>
</comment>
<reference evidence="2 3" key="1">
    <citation type="journal article" date="2013" name="Curr. Biol.">
        <title>The Genome of the Foraminiferan Reticulomyxa filosa.</title>
        <authorList>
            <person name="Glockner G."/>
            <person name="Hulsmann N."/>
            <person name="Schleicher M."/>
            <person name="Noegel A.A."/>
            <person name="Eichinger L."/>
            <person name="Gallinger C."/>
            <person name="Pawlowski J."/>
            <person name="Sierra R."/>
            <person name="Euteneuer U."/>
            <person name="Pillet L."/>
            <person name="Moustafa A."/>
            <person name="Platzer M."/>
            <person name="Groth M."/>
            <person name="Szafranski K."/>
            <person name="Schliwa M."/>
        </authorList>
    </citation>
    <scope>NUCLEOTIDE SEQUENCE [LARGE SCALE GENOMIC DNA]</scope>
</reference>
<name>X6LWQ4_RETFI</name>
<dbReference type="Proteomes" id="UP000023152">
    <property type="component" value="Unassembled WGS sequence"/>
</dbReference>
<dbReference type="AlphaFoldDB" id="X6LWQ4"/>
<protein>
    <submittedName>
        <fullName evidence="2">Uncharacterized protein</fullName>
    </submittedName>
</protein>
<gene>
    <name evidence="2" type="ORF">RFI_31609</name>
</gene>